<dbReference type="Proteomes" id="UP000251942">
    <property type="component" value="Unassembled WGS sequence"/>
</dbReference>
<evidence type="ECO:0000256" key="8">
    <source>
        <dbReference type="ARBA" id="ARBA00022723"/>
    </source>
</evidence>
<comment type="cofactor">
    <cofactor evidence="4">
        <name>Zn(2+)</name>
        <dbReference type="ChEBI" id="CHEBI:29105"/>
    </cofactor>
</comment>
<evidence type="ECO:0000256" key="1">
    <source>
        <dbReference type="ARBA" id="ARBA00001782"/>
    </source>
</evidence>
<evidence type="ECO:0000256" key="9">
    <source>
        <dbReference type="ARBA" id="ARBA00023235"/>
    </source>
</evidence>
<proteinExistence type="inferred from homology"/>
<dbReference type="InterPro" id="IPR011060">
    <property type="entry name" value="RibuloseP-bd_barrel"/>
</dbReference>
<comment type="cofactor">
    <cofactor evidence="3">
        <name>Co(2+)</name>
        <dbReference type="ChEBI" id="CHEBI:48828"/>
    </cofactor>
</comment>
<organism evidence="15 17">
    <name type="scientific">Legionella feeleii</name>
    <dbReference type="NCBI Taxonomy" id="453"/>
    <lineage>
        <taxon>Bacteria</taxon>
        <taxon>Pseudomonadati</taxon>
        <taxon>Pseudomonadota</taxon>
        <taxon>Gammaproteobacteria</taxon>
        <taxon>Legionellales</taxon>
        <taxon>Legionellaceae</taxon>
        <taxon>Legionella</taxon>
    </lineage>
</organism>
<feature type="active site" description="Proton acceptor" evidence="10 12">
    <location>
        <position position="35"/>
    </location>
</feature>
<feature type="binding site" evidence="10 14">
    <location>
        <position position="67"/>
    </location>
    <ligand>
        <name>substrate</name>
    </ligand>
</feature>
<dbReference type="SUPFAM" id="SSF51366">
    <property type="entry name" value="Ribulose-phoshate binding barrel"/>
    <property type="match status" value="1"/>
</dbReference>
<dbReference type="GO" id="GO:0004750">
    <property type="term" value="F:D-ribulose-phosphate 3-epimerase activity"/>
    <property type="evidence" value="ECO:0007669"/>
    <property type="project" value="UniProtKB-UniRule"/>
</dbReference>
<keyword evidence="10 11" id="KW-0119">Carbohydrate metabolism</keyword>
<dbReference type="RefSeq" id="WP_058444586.1">
    <property type="nucleotide sequence ID" value="NZ_CAAAHT010000008.1"/>
</dbReference>
<name>A0A0W0U1A3_9GAMM</name>
<accession>A0A0W0U1A3</accession>
<dbReference type="PIRSF" id="PIRSF001461">
    <property type="entry name" value="RPE"/>
    <property type="match status" value="1"/>
</dbReference>
<evidence type="ECO:0000256" key="5">
    <source>
        <dbReference type="ARBA" id="ARBA00001954"/>
    </source>
</evidence>
<evidence type="ECO:0000256" key="10">
    <source>
        <dbReference type="HAMAP-Rule" id="MF_02227"/>
    </source>
</evidence>
<dbReference type="HAMAP" id="MF_02227">
    <property type="entry name" value="RPE"/>
    <property type="match status" value="1"/>
</dbReference>
<feature type="binding site" evidence="10 13">
    <location>
        <position position="67"/>
    </location>
    <ligand>
        <name>a divalent metal cation</name>
        <dbReference type="ChEBI" id="CHEBI:60240"/>
    </ligand>
</feature>
<sequence>MTYLIAPSLLSADMTRFGEEVTAVMQAGADMIHFDVMDNHYVPNLTFGPPICQALHNRFPSVPIDVHLMTKPVDDLIVQFAKAGAKRISIHPDATIHLDRSLQLIQQQGCEAGLVLNPATSLDCLNWCIHRLDFILVMTVNPGFGGQTLIPEIINKISLIKQHYPSLPICVDGGVSTENIARIAQAGATQFVAGSAIFSSGDYATTITAMRTQLASI</sequence>
<evidence type="ECO:0000256" key="7">
    <source>
        <dbReference type="ARBA" id="ARBA00013188"/>
    </source>
</evidence>
<keyword evidence="13" id="KW-0170">Cobalt</keyword>
<reference evidence="15 17" key="1">
    <citation type="submission" date="2015-11" db="EMBL/GenBank/DDBJ databases">
        <title>Genomic analysis of 38 Legionella species identifies large and diverse effector repertoires.</title>
        <authorList>
            <person name="Burstein D."/>
            <person name="Amaro F."/>
            <person name="Zusman T."/>
            <person name="Lifshitz Z."/>
            <person name="Cohen O."/>
            <person name="Gilbert J.A."/>
            <person name="Pupko T."/>
            <person name="Shuman H.A."/>
            <person name="Segal G."/>
        </authorList>
    </citation>
    <scope>NUCLEOTIDE SEQUENCE [LARGE SCALE GENOMIC DNA]</scope>
    <source>
        <strain evidence="15 17">WO-44C</strain>
    </source>
</reference>
<dbReference type="OrthoDB" id="1645589at2"/>
<evidence type="ECO:0000256" key="3">
    <source>
        <dbReference type="ARBA" id="ARBA00001941"/>
    </source>
</evidence>
<protein>
    <recommendedName>
        <fullName evidence="7 10">Ribulose-phosphate 3-epimerase</fullName>
        <ecNumber evidence="7 10">5.1.3.1</ecNumber>
    </recommendedName>
</protein>
<reference evidence="16 18" key="2">
    <citation type="submission" date="2018-06" db="EMBL/GenBank/DDBJ databases">
        <authorList>
            <consortium name="Pathogen Informatics"/>
            <person name="Doyle S."/>
        </authorList>
    </citation>
    <scope>NUCLEOTIDE SEQUENCE [LARGE SCALE GENOMIC DNA]</scope>
    <source>
        <strain evidence="16 18">NCTC12022</strain>
    </source>
</reference>
<dbReference type="EMBL" id="LNYB01000031">
    <property type="protein sequence ID" value="KTD01437.1"/>
    <property type="molecule type" value="Genomic_DNA"/>
</dbReference>
<evidence type="ECO:0000313" key="16">
    <source>
        <dbReference type="EMBL" id="SPX61246.1"/>
    </source>
</evidence>
<feature type="binding site" evidence="10 13">
    <location>
        <position position="33"/>
    </location>
    <ligand>
        <name>a divalent metal cation</name>
        <dbReference type="ChEBI" id="CHEBI:60240"/>
    </ligand>
</feature>
<dbReference type="InterPro" id="IPR000056">
    <property type="entry name" value="Ribul_P_3_epim-like"/>
</dbReference>
<comment type="catalytic activity">
    <reaction evidence="1 10 11">
        <text>D-ribulose 5-phosphate = D-xylulose 5-phosphate</text>
        <dbReference type="Rhea" id="RHEA:13677"/>
        <dbReference type="ChEBI" id="CHEBI:57737"/>
        <dbReference type="ChEBI" id="CHEBI:58121"/>
        <dbReference type="EC" id="5.1.3.1"/>
    </reaction>
</comment>
<dbReference type="GO" id="GO:0019323">
    <property type="term" value="P:pentose catabolic process"/>
    <property type="evidence" value="ECO:0007669"/>
    <property type="project" value="UniProtKB-UniRule"/>
</dbReference>
<evidence type="ECO:0000313" key="15">
    <source>
        <dbReference type="EMBL" id="KTD01437.1"/>
    </source>
</evidence>
<feature type="binding site" evidence="10 14">
    <location>
        <begin position="143"/>
        <end position="146"/>
    </location>
    <ligand>
        <name>substrate</name>
    </ligand>
</feature>
<dbReference type="NCBIfam" id="TIGR01163">
    <property type="entry name" value="rpe"/>
    <property type="match status" value="1"/>
</dbReference>
<feature type="active site" description="Proton donor" evidence="10 12">
    <location>
        <position position="172"/>
    </location>
</feature>
<keyword evidence="13" id="KW-0464">Manganese</keyword>
<comment type="cofactor">
    <cofactor evidence="5">
        <name>Fe(2+)</name>
        <dbReference type="ChEBI" id="CHEBI:29033"/>
    </cofactor>
</comment>
<gene>
    <name evidence="10 16" type="primary">rpe</name>
    <name evidence="15" type="ORF">Lfee_1041</name>
    <name evidence="16" type="ORF">NCTC12022_01986</name>
</gene>
<evidence type="ECO:0000313" key="17">
    <source>
        <dbReference type="Proteomes" id="UP000054698"/>
    </source>
</evidence>
<dbReference type="GO" id="GO:0006098">
    <property type="term" value="P:pentose-phosphate shunt"/>
    <property type="evidence" value="ECO:0007669"/>
    <property type="project" value="UniProtKB-UniRule"/>
</dbReference>
<keyword evidence="13" id="KW-0862">Zinc</keyword>
<evidence type="ECO:0000313" key="18">
    <source>
        <dbReference type="Proteomes" id="UP000251942"/>
    </source>
</evidence>
<dbReference type="InterPro" id="IPR013785">
    <property type="entry name" value="Aldolase_TIM"/>
</dbReference>
<feature type="binding site" evidence="10 14">
    <location>
        <begin position="194"/>
        <end position="195"/>
    </location>
    <ligand>
        <name>substrate</name>
    </ligand>
</feature>
<evidence type="ECO:0000256" key="12">
    <source>
        <dbReference type="PIRSR" id="PIRSR001461-1"/>
    </source>
</evidence>
<dbReference type="PROSITE" id="PS01085">
    <property type="entry name" value="RIBUL_P_3_EPIMER_1"/>
    <property type="match status" value="1"/>
</dbReference>
<keyword evidence="17" id="KW-1185">Reference proteome</keyword>
<evidence type="ECO:0000256" key="6">
    <source>
        <dbReference type="ARBA" id="ARBA00009541"/>
    </source>
</evidence>
<comment type="similarity">
    <text evidence="6 10 11">Belongs to the ribulose-phosphate 3-epimerase family.</text>
</comment>
<evidence type="ECO:0000256" key="14">
    <source>
        <dbReference type="PIRSR" id="PIRSR001461-3"/>
    </source>
</evidence>
<dbReference type="AlphaFoldDB" id="A0A0W0U1A3"/>
<comment type="function">
    <text evidence="10">Catalyzes the reversible epimerization of D-ribulose 5-phosphate to D-xylulose 5-phosphate.</text>
</comment>
<comment type="pathway">
    <text evidence="10">Carbohydrate degradation.</text>
</comment>
<dbReference type="STRING" id="453.Lfee_1041"/>
<dbReference type="EMBL" id="UASS01000018">
    <property type="protein sequence ID" value="SPX61246.1"/>
    <property type="molecule type" value="Genomic_DNA"/>
</dbReference>
<dbReference type="Proteomes" id="UP000054698">
    <property type="component" value="Unassembled WGS sequence"/>
</dbReference>
<comment type="cofactor">
    <cofactor evidence="2">
        <name>Mn(2+)</name>
        <dbReference type="ChEBI" id="CHEBI:29035"/>
    </cofactor>
</comment>
<comment type="cofactor">
    <cofactor evidence="10 13">
        <name>a divalent metal cation</name>
        <dbReference type="ChEBI" id="CHEBI:60240"/>
    </cofactor>
    <text evidence="10 13">Binds 1 divalent metal cation per subunit.</text>
</comment>
<feature type="binding site" evidence="10 14">
    <location>
        <position position="8"/>
    </location>
    <ligand>
        <name>substrate</name>
    </ligand>
</feature>
<evidence type="ECO:0000256" key="13">
    <source>
        <dbReference type="PIRSR" id="PIRSR001461-2"/>
    </source>
</evidence>
<evidence type="ECO:0000256" key="4">
    <source>
        <dbReference type="ARBA" id="ARBA00001947"/>
    </source>
</evidence>
<evidence type="ECO:0000256" key="2">
    <source>
        <dbReference type="ARBA" id="ARBA00001936"/>
    </source>
</evidence>
<dbReference type="PATRIC" id="fig|453.4.peg.1121"/>
<feature type="binding site" evidence="10">
    <location>
        <begin position="172"/>
        <end position="174"/>
    </location>
    <ligand>
        <name>substrate</name>
    </ligand>
</feature>
<dbReference type="PANTHER" id="PTHR11749">
    <property type="entry name" value="RIBULOSE-5-PHOSPHATE-3-EPIMERASE"/>
    <property type="match status" value="1"/>
</dbReference>
<dbReference type="GO" id="GO:0005737">
    <property type="term" value="C:cytoplasm"/>
    <property type="evidence" value="ECO:0007669"/>
    <property type="project" value="UniProtKB-ARBA"/>
</dbReference>
<feature type="binding site" evidence="14">
    <location>
        <position position="174"/>
    </location>
    <ligand>
        <name>substrate</name>
    </ligand>
</feature>
<dbReference type="Gene3D" id="3.20.20.70">
    <property type="entry name" value="Aldolase class I"/>
    <property type="match status" value="1"/>
</dbReference>
<feature type="binding site" evidence="10 13">
    <location>
        <position position="172"/>
    </location>
    <ligand>
        <name>a divalent metal cation</name>
        <dbReference type="ChEBI" id="CHEBI:60240"/>
    </ligand>
</feature>
<evidence type="ECO:0000256" key="11">
    <source>
        <dbReference type="PIRNR" id="PIRNR001461"/>
    </source>
</evidence>
<dbReference type="Pfam" id="PF00834">
    <property type="entry name" value="Ribul_P_3_epim"/>
    <property type="match status" value="1"/>
</dbReference>
<dbReference type="NCBIfam" id="NF004076">
    <property type="entry name" value="PRK05581.1-4"/>
    <property type="match status" value="1"/>
</dbReference>
<dbReference type="FunFam" id="3.20.20.70:FF:000004">
    <property type="entry name" value="Ribulose-phosphate 3-epimerase"/>
    <property type="match status" value="1"/>
</dbReference>
<dbReference type="InterPro" id="IPR026019">
    <property type="entry name" value="Ribul_P_3_epim"/>
</dbReference>
<dbReference type="EC" id="5.1.3.1" evidence="7 10"/>
<feature type="binding site" evidence="10 13">
    <location>
        <position position="35"/>
    </location>
    <ligand>
        <name>a divalent metal cation</name>
        <dbReference type="ChEBI" id="CHEBI:60240"/>
    </ligand>
</feature>
<dbReference type="GO" id="GO:0046872">
    <property type="term" value="F:metal ion binding"/>
    <property type="evidence" value="ECO:0007669"/>
    <property type="project" value="UniProtKB-UniRule"/>
</dbReference>
<keyword evidence="9 10" id="KW-0413">Isomerase</keyword>
<dbReference type="CDD" id="cd00429">
    <property type="entry name" value="RPE"/>
    <property type="match status" value="1"/>
</dbReference>
<keyword evidence="8 10" id="KW-0479">Metal-binding</keyword>